<dbReference type="Proteomes" id="UP000469452">
    <property type="component" value="Unassembled WGS sequence"/>
</dbReference>
<dbReference type="EMBL" id="VJMI01005642">
    <property type="protein sequence ID" value="KAF0768757.1"/>
    <property type="molecule type" value="Genomic_DNA"/>
</dbReference>
<evidence type="ECO:0000313" key="3">
    <source>
        <dbReference type="Proteomes" id="UP000469452"/>
    </source>
</evidence>
<evidence type="ECO:0000313" key="2">
    <source>
        <dbReference type="EMBL" id="KAF0768757.1"/>
    </source>
</evidence>
<feature type="region of interest" description="Disordered" evidence="1">
    <location>
        <begin position="129"/>
        <end position="156"/>
    </location>
</feature>
<feature type="non-terminal residue" evidence="2">
    <location>
        <position position="1"/>
    </location>
</feature>
<reference evidence="2 3" key="1">
    <citation type="submission" date="2019-06" db="EMBL/GenBank/DDBJ databases">
        <title>Genomics analysis of Aphanomyces spp. identifies a new class of oomycete effector associated with host adaptation.</title>
        <authorList>
            <person name="Gaulin E."/>
        </authorList>
    </citation>
    <scope>NUCLEOTIDE SEQUENCE [LARGE SCALE GENOMIC DNA]</scope>
    <source>
        <strain evidence="2 3">E</strain>
    </source>
</reference>
<comment type="caution">
    <text evidence="2">The sequence shown here is derived from an EMBL/GenBank/DDBJ whole genome shotgun (WGS) entry which is preliminary data.</text>
</comment>
<protein>
    <submittedName>
        <fullName evidence="2">Uncharacterized protein</fullName>
    </submittedName>
</protein>
<name>A0A6A5ASR4_APHAT</name>
<sequence length="156" mass="17854">DRDRQVCVGRPCGGYDFVRRSRQAQERGVLHGMGHLPAQLWHLRLGLGQDHPHQLRVRQAQPRRHGGDLRRVGRGAKAVAGAWRLVERPRQQLVRQLWPRVQAKAKGSRHQVRSVHWRVDVERPVQLHREHGNRPPHVCQELGEAHAGPGVGLSRH</sequence>
<dbReference type="AlphaFoldDB" id="A0A6A5ASR4"/>
<evidence type="ECO:0000256" key="1">
    <source>
        <dbReference type="SAM" id="MobiDB-lite"/>
    </source>
</evidence>
<gene>
    <name evidence="2" type="ORF">AaE_002751</name>
</gene>
<proteinExistence type="predicted"/>
<organism evidence="2 3">
    <name type="scientific">Aphanomyces astaci</name>
    <name type="common">Crayfish plague agent</name>
    <dbReference type="NCBI Taxonomy" id="112090"/>
    <lineage>
        <taxon>Eukaryota</taxon>
        <taxon>Sar</taxon>
        <taxon>Stramenopiles</taxon>
        <taxon>Oomycota</taxon>
        <taxon>Saprolegniomycetes</taxon>
        <taxon>Saprolegniales</taxon>
        <taxon>Verrucalvaceae</taxon>
        <taxon>Aphanomyces</taxon>
    </lineage>
</organism>
<accession>A0A6A5ASR4</accession>